<reference evidence="2" key="1">
    <citation type="journal article" date="2018" name="Nat. Microbiol.">
        <title>Leveraging single-cell genomics to expand the fungal tree of life.</title>
        <authorList>
            <person name="Ahrendt S.R."/>
            <person name="Quandt C.A."/>
            <person name="Ciobanu D."/>
            <person name="Clum A."/>
            <person name="Salamov A."/>
            <person name="Andreopoulos B."/>
            <person name="Cheng J.F."/>
            <person name="Woyke T."/>
            <person name="Pelin A."/>
            <person name="Henrissat B."/>
            <person name="Reynolds N.K."/>
            <person name="Benny G.L."/>
            <person name="Smith M.E."/>
            <person name="James T.Y."/>
            <person name="Grigoriev I.V."/>
        </authorList>
    </citation>
    <scope>NUCLEOTIDE SEQUENCE [LARGE SCALE GENOMIC DNA]</scope>
    <source>
        <strain evidence="2">RSA 1356</strain>
    </source>
</reference>
<organism evidence="1 2">
    <name type="scientific">Thamnocephalis sphaerospora</name>
    <dbReference type="NCBI Taxonomy" id="78915"/>
    <lineage>
        <taxon>Eukaryota</taxon>
        <taxon>Fungi</taxon>
        <taxon>Fungi incertae sedis</taxon>
        <taxon>Zoopagomycota</taxon>
        <taxon>Zoopagomycotina</taxon>
        <taxon>Zoopagomycetes</taxon>
        <taxon>Zoopagales</taxon>
        <taxon>Sigmoideomycetaceae</taxon>
        <taxon>Thamnocephalis</taxon>
    </lineage>
</organism>
<dbReference type="OrthoDB" id="184880at2759"/>
<dbReference type="AlphaFoldDB" id="A0A4P9XGV1"/>
<keyword evidence="2" id="KW-1185">Reference proteome</keyword>
<name>A0A4P9XGV1_9FUNG</name>
<proteinExistence type="predicted"/>
<accession>A0A4P9XGV1</accession>
<dbReference type="InterPro" id="IPR029063">
    <property type="entry name" value="SAM-dependent_MTases_sf"/>
</dbReference>
<gene>
    <name evidence="1" type="ORF">THASP1DRAFT_33327</name>
</gene>
<sequence>MTEVRWRSHLSHLHDLLRPGGYIELVEQDVLPSCTGPCTSHLMQKVEQAWCARGMNVWRAAHLAELLEEVGFEAVRRLDVKVPIHHWAGGQGSTIGQLSDATFILAHKALVEGSVRESMARHARVMAKRPLEGMLAEACVGLSTLAGTSDAPVSEPMTENEFNALVQTAREELAVNRTYVTLHVYWACKRH</sequence>
<dbReference type="SUPFAM" id="SSF53335">
    <property type="entry name" value="S-adenosyl-L-methionine-dependent methyltransferases"/>
    <property type="match status" value="1"/>
</dbReference>
<evidence type="ECO:0000313" key="2">
    <source>
        <dbReference type="Proteomes" id="UP000271241"/>
    </source>
</evidence>
<evidence type="ECO:0008006" key="3">
    <source>
        <dbReference type="Google" id="ProtNLM"/>
    </source>
</evidence>
<evidence type="ECO:0000313" key="1">
    <source>
        <dbReference type="EMBL" id="RKP04862.1"/>
    </source>
</evidence>
<dbReference type="Proteomes" id="UP000271241">
    <property type="component" value="Unassembled WGS sequence"/>
</dbReference>
<protein>
    <recommendedName>
        <fullName evidence="3">Methyltransferase type 11 domain-containing protein</fullName>
    </recommendedName>
</protein>
<dbReference type="Gene3D" id="3.40.50.150">
    <property type="entry name" value="Vaccinia Virus protein VP39"/>
    <property type="match status" value="1"/>
</dbReference>
<dbReference type="EMBL" id="KZ993404">
    <property type="protein sequence ID" value="RKP04862.1"/>
    <property type="molecule type" value="Genomic_DNA"/>
</dbReference>